<proteinExistence type="inferred from homology"/>
<evidence type="ECO:0000256" key="2">
    <source>
        <dbReference type="ARBA" id="ARBA00022679"/>
    </source>
</evidence>
<keyword evidence="4" id="KW-0012">Acyltransferase</keyword>
<evidence type="ECO:0000313" key="9">
    <source>
        <dbReference type="Proteomes" id="UP000295706"/>
    </source>
</evidence>
<dbReference type="PROSITE" id="PS00101">
    <property type="entry name" value="HEXAPEP_TRANSFERASES"/>
    <property type="match status" value="1"/>
</dbReference>
<gene>
    <name evidence="8" type="ORF">EZE20_15150</name>
</gene>
<dbReference type="CDD" id="cd03360">
    <property type="entry name" value="LbH_AT_putative"/>
    <property type="match status" value="1"/>
</dbReference>
<dbReference type="EMBL" id="SMJU01000009">
    <property type="protein sequence ID" value="TDB63638.1"/>
    <property type="molecule type" value="Genomic_DNA"/>
</dbReference>
<keyword evidence="9" id="KW-1185">Reference proteome</keyword>
<dbReference type="Pfam" id="PF17836">
    <property type="entry name" value="PglD_N"/>
    <property type="match status" value="1"/>
</dbReference>
<dbReference type="PANTHER" id="PTHR43300:SF7">
    <property type="entry name" value="UDP-N-ACETYLBACILLOSAMINE N-ACETYLTRANSFERASE"/>
    <property type="match status" value="1"/>
</dbReference>
<sequence>MLLYGASGHAKVILSILKAMNQEVTGIFDDDPEKKEIHSIPVVGSYRADFLPNEPMIIAIGNNTIRRQLSGQIRHSFGTAVHPSAQIDTSAQISEGTVVMHGAIVQADARLGRHVILNTAATVDHDCVIGDFVHLAPGVTLCGSVSVGAHTLIGAGSVIAPNLTIGSRCLIASGSVVTTSIPDGAIVRGNPARIINRKSFRTL</sequence>
<evidence type="ECO:0000259" key="7">
    <source>
        <dbReference type="Pfam" id="PF17836"/>
    </source>
</evidence>
<feature type="binding site" evidence="6">
    <location>
        <position position="61"/>
    </location>
    <ligand>
        <name>substrate</name>
    </ligand>
</feature>
<dbReference type="NCBIfam" id="TIGR03570">
    <property type="entry name" value="NeuD_NnaD"/>
    <property type="match status" value="1"/>
</dbReference>
<evidence type="ECO:0000256" key="4">
    <source>
        <dbReference type="ARBA" id="ARBA00023315"/>
    </source>
</evidence>
<protein>
    <submittedName>
        <fullName evidence="8">Acetyltransferase</fullName>
    </submittedName>
</protein>
<feature type="active site" description="Proton acceptor" evidence="5">
    <location>
        <position position="125"/>
    </location>
</feature>
<dbReference type="InterPro" id="IPR041561">
    <property type="entry name" value="PglD_N"/>
</dbReference>
<keyword evidence="3" id="KW-0677">Repeat</keyword>
<evidence type="ECO:0000256" key="6">
    <source>
        <dbReference type="PIRSR" id="PIRSR620019-2"/>
    </source>
</evidence>
<evidence type="ECO:0000256" key="3">
    <source>
        <dbReference type="ARBA" id="ARBA00022737"/>
    </source>
</evidence>
<reference evidence="8 9" key="1">
    <citation type="submission" date="2019-02" db="EMBL/GenBank/DDBJ databases">
        <title>Arundinibacter roseus gen. nov., sp. nov., a new member of the family Cytophagaceae.</title>
        <authorList>
            <person name="Szuroczki S."/>
            <person name="Khayer B."/>
            <person name="Sproer C."/>
            <person name="Toumi M."/>
            <person name="Szabo A."/>
            <person name="Felfoldi T."/>
            <person name="Schumann P."/>
            <person name="Toth E."/>
        </authorList>
    </citation>
    <scope>NUCLEOTIDE SEQUENCE [LARGE SCALE GENOMIC DNA]</scope>
    <source>
        <strain evidence="8 9">DMA-k-7a</strain>
    </source>
</reference>
<dbReference type="Gene3D" id="2.160.10.10">
    <property type="entry name" value="Hexapeptide repeat proteins"/>
    <property type="match status" value="1"/>
</dbReference>
<dbReference type="Proteomes" id="UP000295706">
    <property type="component" value="Unassembled WGS sequence"/>
</dbReference>
<feature type="site" description="Increases basicity of active site His" evidence="5">
    <location>
        <position position="126"/>
    </location>
</feature>
<dbReference type="RefSeq" id="WP_132119140.1">
    <property type="nucleotide sequence ID" value="NZ_SMJU01000009.1"/>
</dbReference>
<dbReference type="AlphaFoldDB" id="A0A4R4K7S5"/>
<dbReference type="GO" id="GO:0016746">
    <property type="term" value="F:acyltransferase activity"/>
    <property type="evidence" value="ECO:0007669"/>
    <property type="project" value="UniProtKB-KW"/>
</dbReference>
<dbReference type="InterPro" id="IPR018357">
    <property type="entry name" value="Hexapep_transf_CS"/>
</dbReference>
<dbReference type="InterPro" id="IPR001451">
    <property type="entry name" value="Hexapep"/>
</dbReference>
<dbReference type="PANTHER" id="PTHR43300">
    <property type="entry name" value="ACETYLTRANSFERASE"/>
    <property type="match status" value="1"/>
</dbReference>
<dbReference type="InterPro" id="IPR050179">
    <property type="entry name" value="Trans_hexapeptide_repeat"/>
</dbReference>
<organism evidence="8 9">
    <name type="scientific">Arundinibacter roseus</name>
    <dbReference type="NCBI Taxonomy" id="2070510"/>
    <lineage>
        <taxon>Bacteria</taxon>
        <taxon>Pseudomonadati</taxon>
        <taxon>Bacteroidota</taxon>
        <taxon>Cytophagia</taxon>
        <taxon>Cytophagales</taxon>
        <taxon>Spirosomataceae</taxon>
        <taxon>Arundinibacter</taxon>
    </lineage>
</organism>
<dbReference type="InterPro" id="IPR011004">
    <property type="entry name" value="Trimer_LpxA-like_sf"/>
</dbReference>
<evidence type="ECO:0000256" key="5">
    <source>
        <dbReference type="PIRSR" id="PIRSR620019-1"/>
    </source>
</evidence>
<feature type="binding site" evidence="6">
    <location>
        <position position="134"/>
    </location>
    <ligand>
        <name>acetyl-CoA</name>
        <dbReference type="ChEBI" id="CHEBI:57288"/>
    </ligand>
</feature>
<feature type="domain" description="PglD N-terminal" evidence="7">
    <location>
        <begin position="2"/>
        <end position="70"/>
    </location>
</feature>
<keyword evidence="2 8" id="KW-0808">Transferase</keyword>
<dbReference type="Gene3D" id="3.40.50.20">
    <property type="match status" value="1"/>
</dbReference>
<dbReference type="SUPFAM" id="SSF51161">
    <property type="entry name" value="Trimeric LpxA-like enzymes"/>
    <property type="match status" value="1"/>
</dbReference>
<dbReference type="InterPro" id="IPR020019">
    <property type="entry name" value="AcTrfase_PglD-like"/>
</dbReference>
<name>A0A4R4K7S5_9BACT</name>
<dbReference type="OrthoDB" id="708224at2"/>
<accession>A0A4R4K7S5</accession>
<evidence type="ECO:0000256" key="1">
    <source>
        <dbReference type="ARBA" id="ARBA00007274"/>
    </source>
</evidence>
<comment type="caution">
    <text evidence="8">The sequence shown here is derived from an EMBL/GenBank/DDBJ whole genome shotgun (WGS) entry which is preliminary data.</text>
</comment>
<feature type="binding site" evidence="6">
    <location>
        <begin position="7"/>
        <end position="9"/>
    </location>
    <ligand>
        <name>substrate</name>
    </ligand>
</feature>
<comment type="similarity">
    <text evidence="1">Belongs to the transferase hexapeptide repeat family.</text>
</comment>
<dbReference type="Pfam" id="PF00132">
    <property type="entry name" value="Hexapep"/>
    <property type="match status" value="1"/>
</dbReference>
<evidence type="ECO:0000313" key="8">
    <source>
        <dbReference type="EMBL" id="TDB63638.1"/>
    </source>
</evidence>